<dbReference type="AlphaFoldDB" id="A0A1H6Y0T0"/>
<dbReference type="Proteomes" id="UP000199662">
    <property type="component" value="Unassembled WGS sequence"/>
</dbReference>
<dbReference type="SMART" id="SM00257">
    <property type="entry name" value="LysM"/>
    <property type="match status" value="1"/>
</dbReference>
<keyword evidence="3" id="KW-1185">Reference proteome</keyword>
<evidence type="ECO:0000313" key="2">
    <source>
        <dbReference type="EMBL" id="SEJ30722.1"/>
    </source>
</evidence>
<accession>A0A1H6Y0T0</accession>
<dbReference type="PROSITE" id="PS51782">
    <property type="entry name" value="LYSM"/>
    <property type="match status" value="1"/>
</dbReference>
<organism evidence="2 3">
    <name type="scientific">Propionispira arboris</name>
    <dbReference type="NCBI Taxonomy" id="84035"/>
    <lineage>
        <taxon>Bacteria</taxon>
        <taxon>Bacillati</taxon>
        <taxon>Bacillota</taxon>
        <taxon>Negativicutes</taxon>
        <taxon>Selenomonadales</taxon>
        <taxon>Selenomonadaceae</taxon>
        <taxon>Propionispira</taxon>
    </lineage>
</organism>
<dbReference type="Gene3D" id="3.10.350.10">
    <property type="entry name" value="LysM domain"/>
    <property type="match status" value="1"/>
</dbReference>
<dbReference type="CDD" id="cd00118">
    <property type="entry name" value="LysM"/>
    <property type="match status" value="1"/>
</dbReference>
<dbReference type="RefSeq" id="WP_091830489.1">
    <property type="nucleotide sequence ID" value="NZ_FNZK01000005.1"/>
</dbReference>
<dbReference type="STRING" id="84035.SAMN05660742_105228"/>
<sequence>MKLILVLLMVMSMWRFVPVHLANEYLQCTEYSYVTVKNGESLWVIAEKYVSNGKDIRELIAAIHQLNELDSNGNLVPGQILKIPVLASL</sequence>
<protein>
    <submittedName>
        <fullName evidence="2">LysM domain-containing protein</fullName>
    </submittedName>
</protein>
<evidence type="ECO:0000259" key="1">
    <source>
        <dbReference type="PROSITE" id="PS51782"/>
    </source>
</evidence>
<dbReference type="InterPro" id="IPR018392">
    <property type="entry name" value="LysM"/>
</dbReference>
<evidence type="ECO:0000313" key="3">
    <source>
        <dbReference type="Proteomes" id="UP000199662"/>
    </source>
</evidence>
<name>A0A1H6Y0T0_9FIRM</name>
<proteinExistence type="predicted"/>
<dbReference type="SUPFAM" id="SSF54106">
    <property type="entry name" value="LysM domain"/>
    <property type="match status" value="1"/>
</dbReference>
<gene>
    <name evidence="2" type="ORF">SAMN05660742_105228</name>
</gene>
<feature type="domain" description="LysM" evidence="1">
    <location>
        <begin position="32"/>
        <end position="83"/>
    </location>
</feature>
<dbReference type="Pfam" id="PF01476">
    <property type="entry name" value="LysM"/>
    <property type="match status" value="1"/>
</dbReference>
<reference evidence="2 3" key="1">
    <citation type="submission" date="2016-10" db="EMBL/GenBank/DDBJ databases">
        <authorList>
            <person name="de Groot N.N."/>
        </authorList>
    </citation>
    <scope>NUCLEOTIDE SEQUENCE [LARGE SCALE GENOMIC DNA]</scope>
    <source>
        <strain evidence="2 3">DSM 2179</strain>
    </source>
</reference>
<dbReference type="EMBL" id="FNZK01000005">
    <property type="protein sequence ID" value="SEJ30722.1"/>
    <property type="molecule type" value="Genomic_DNA"/>
</dbReference>
<dbReference type="InterPro" id="IPR036779">
    <property type="entry name" value="LysM_dom_sf"/>
</dbReference>